<dbReference type="EMBL" id="CAJJDN010000057">
    <property type="protein sequence ID" value="CAD8091512.1"/>
    <property type="molecule type" value="Genomic_DNA"/>
</dbReference>
<feature type="chain" id="PRO_5035864380" evidence="1">
    <location>
        <begin position="17"/>
        <end position="385"/>
    </location>
</feature>
<sequence length="385" mass="43546">MKKLLLLIASLNYVLSQTATCASQSSSTCNGTGYCYWTTTCIMAECHKVTDIRACRTGGHLKTNNKCTEITSIDPNFLNQCMENDQTTLMYSYVRFPTDITQLFSSKTSSGYLVTTIMTAKYTSQYKYEILTVNILSATTSELLNIMNAYVQMQYDLADPEIHPLYLEKAIYESMQAIRDDVTLTLTGTTKRQDYYTVLWRMTDAYFLKLRAYQPFYISNKYLINFGFSHFNRFSLTLTSQYQSTKITWSTYTENGYLELLIVPAEQFGILATLSDIIIIRPSKLDGSDATLTFILEWSWSYTGTQPTTSANLYTIDKVEMNNFVSQGSANCNTSTKKCTKSISSLQTTAAYVIAESSFTTQSAGSRYYTRCRLGRFTWGGSSCT</sequence>
<keyword evidence="3" id="KW-1185">Reference proteome</keyword>
<dbReference type="AlphaFoldDB" id="A0A8S1NHG1"/>
<dbReference type="OrthoDB" id="301543at2759"/>
<evidence type="ECO:0000256" key="1">
    <source>
        <dbReference type="SAM" id="SignalP"/>
    </source>
</evidence>
<reference evidence="2" key="1">
    <citation type="submission" date="2021-01" db="EMBL/GenBank/DDBJ databases">
        <authorList>
            <consortium name="Genoscope - CEA"/>
            <person name="William W."/>
        </authorList>
    </citation>
    <scope>NUCLEOTIDE SEQUENCE</scope>
</reference>
<accession>A0A8S1NHG1</accession>
<feature type="signal peptide" evidence="1">
    <location>
        <begin position="1"/>
        <end position="16"/>
    </location>
</feature>
<protein>
    <submittedName>
        <fullName evidence="2">Uncharacterized protein</fullName>
    </submittedName>
</protein>
<name>A0A8S1NHG1_9CILI</name>
<keyword evidence="1" id="KW-0732">Signal</keyword>
<evidence type="ECO:0000313" key="3">
    <source>
        <dbReference type="Proteomes" id="UP000692954"/>
    </source>
</evidence>
<proteinExistence type="predicted"/>
<evidence type="ECO:0000313" key="2">
    <source>
        <dbReference type="EMBL" id="CAD8091512.1"/>
    </source>
</evidence>
<comment type="caution">
    <text evidence="2">The sequence shown here is derived from an EMBL/GenBank/DDBJ whole genome shotgun (WGS) entry which is preliminary data.</text>
</comment>
<gene>
    <name evidence="2" type="ORF">PSON_ATCC_30995.1.T0570309</name>
</gene>
<dbReference type="Proteomes" id="UP000692954">
    <property type="component" value="Unassembled WGS sequence"/>
</dbReference>
<organism evidence="2 3">
    <name type="scientific">Paramecium sonneborni</name>
    <dbReference type="NCBI Taxonomy" id="65129"/>
    <lineage>
        <taxon>Eukaryota</taxon>
        <taxon>Sar</taxon>
        <taxon>Alveolata</taxon>
        <taxon>Ciliophora</taxon>
        <taxon>Intramacronucleata</taxon>
        <taxon>Oligohymenophorea</taxon>
        <taxon>Peniculida</taxon>
        <taxon>Parameciidae</taxon>
        <taxon>Paramecium</taxon>
    </lineage>
</organism>